<dbReference type="Pfam" id="PF10984">
    <property type="entry name" value="DUF2794"/>
    <property type="match status" value="1"/>
</dbReference>
<name>A0A516H1L2_9PROT</name>
<dbReference type="InterPro" id="IPR021252">
    <property type="entry name" value="DUF2794"/>
</dbReference>
<reference evidence="1 2" key="1">
    <citation type="submission" date="2019-07" db="EMBL/GenBank/DDBJ databases">
        <title>Genome sequencing for Ferrovibrio sp. K5.</title>
        <authorList>
            <person name="Park S.-J."/>
        </authorList>
    </citation>
    <scope>NUCLEOTIDE SEQUENCE [LARGE SCALE GENOMIC DNA]</scope>
    <source>
        <strain evidence="1 2">K5</strain>
    </source>
</reference>
<dbReference type="OrthoDB" id="7159482at2"/>
<dbReference type="EMBL" id="CP041636">
    <property type="protein sequence ID" value="QDO97654.1"/>
    <property type="molecule type" value="Genomic_DNA"/>
</dbReference>
<accession>A0A516H1L2</accession>
<dbReference type="RefSeq" id="WP_144068635.1">
    <property type="nucleotide sequence ID" value="NZ_CP041636.1"/>
</dbReference>
<organism evidence="1 2">
    <name type="scientific">Ferrovibrio terrae</name>
    <dbReference type="NCBI Taxonomy" id="2594003"/>
    <lineage>
        <taxon>Bacteria</taxon>
        <taxon>Pseudomonadati</taxon>
        <taxon>Pseudomonadota</taxon>
        <taxon>Alphaproteobacteria</taxon>
        <taxon>Rhodospirillales</taxon>
        <taxon>Rhodospirillaceae</taxon>
        <taxon>Ferrovibrio</taxon>
    </lineage>
</organism>
<dbReference type="Proteomes" id="UP000317496">
    <property type="component" value="Chromosome"/>
</dbReference>
<dbReference type="AlphaFoldDB" id="A0A516H1L2"/>
<protein>
    <submittedName>
        <fullName evidence="1">DUF2794 domain-containing protein</fullName>
    </submittedName>
</protein>
<evidence type="ECO:0000313" key="2">
    <source>
        <dbReference type="Proteomes" id="UP000317496"/>
    </source>
</evidence>
<proteinExistence type="predicted"/>
<evidence type="ECO:0000313" key="1">
    <source>
        <dbReference type="EMBL" id="QDO97654.1"/>
    </source>
</evidence>
<keyword evidence="2" id="KW-1185">Reference proteome</keyword>
<sequence>MSEVVTLQQFRRLPEDSAHDGAGHGADVKLIVARSTDPRPATEPAVFFDRREFNLILNLYARMVGMGEWRDYAIGHDRESCSFAVFRRTADGALYRIVKTPKLARKQGAFAIVAQGGRIVRRGKELAVMLRFFEPKREATL</sequence>
<gene>
    <name evidence="1" type="ORF">FNB15_10400</name>
</gene>
<dbReference type="KEGG" id="fer:FNB15_10400"/>